<dbReference type="Proteomes" id="UP000220635">
    <property type="component" value="Unassembled WGS sequence"/>
</dbReference>
<organism evidence="1 2">
    <name type="scientific">Bacillus cereus</name>
    <dbReference type="NCBI Taxonomy" id="1396"/>
    <lineage>
        <taxon>Bacteria</taxon>
        <taxon>Bacillati</taxon>
        <taxon>Bacillota</taxon>
        <taxon>Bacilli</taxon>
        <taxon>Bacillales</taxon>
        <taxon>Bacillaceae</taxon>
        <taxon>Bacillus</taxon>
        <taxon>Bacillus cereus group</taxon>
    </lineage>
</organism>
<accession>A0A2A8PVZ5</accession>
<dbReference type="RefSeq" id="WP_098380757.1">
    <property type="nucleotide sequence ID" value="NZ_NTWE01000023.1"/>
</dbReference>
<comment type="caution">
    <text evidence="1">The sequence shown here is derived from an EMBL/GenBank/DDBJ whole genome shotgun (WGS) entry which is preliminary data.</text>
</comment>
<evidence type="ECO:0000313" key="1">
    <source>
        <dbReference type="EMBL" id="PEW01521.1"/>
    </source>
</evidence>
<gene>
    <name evidence="1" type="ORF">CN425_12980</name>
</gene>
<sequence>MINDAIQDAAQGKTGIQLNRVNRPLVIADIKAYRGYSFLVAHVYDGGKTVGQIIAPMQEITSLAGKITEIVEASCDRKTPIAYDLHTCNDAIYKETLSSAYVLAQMKPKSACNECSVIMDDTRTQEALDDIYIKEVEGEKEQDKQEIKERSAREKLKQFFKKMRDKVAGFMRRLGLSAR</sequence>
<proteinExistence type="predicted"/>
<dbReference type="EMBL" id="NTWE01000023">
    <property type="protein sequence ID" value="PEW01521.1"/>
    <property type="molecule type" value="Genomic_DNA"/>
</dbReference>
<protein>
    <submittedName>
        <fullName evidence="1">Uncharacterized protein</fullName>
    </submittedName>
</protein>
<name>A0A2A8PVZ5_BACCE</name>
<dbReference type="AlphaFoldDB" id="A0A2A8PVZ5"/>
<reference evidence="1 2" key="1">
    <citation type="submission" date="2017-09" db="EMBL/GenBank/DDBJ databases">
        <title>Large-scale bioinformatics analysis of Bacillus genomes uncovers conserved roles of natural products in bacterial physiology.</title>
        <authorList>
            <consortium name="Agbiome Team Llc"/>
            <person name="Bleich R.M."/>
            <person name="Grubbs K.J."/>
            <person name="Santa Maria K.C."/>
            <person name="Allen S.E."/>
            <person name="Farag S."/>
            <person name="Shank E.A."/>
            <person name="Bowers A."/>
        </authorList>
    </citation>
    <scope>NUCLEOTIDE SEQUENCE [LARGE SCALE GENOMIC DNA]</scope>
    <source>
        <strain evidence="1 2">AFS010695</strain>
    </source>
</reference>
<evidence type="ECO:0000313" key="2">
    <source>
        <dbReference type="Proteomes" id="UP000220635"/>
    </source>
</evidence>